<name>A0ABX7I1F8_9BACT</name>
<evidence type="ECO:0000256" key="1">
    <source>
        <dbReference type="ARBA" id="ARBA00006817"/>
    </source>
</evidence>
<dbReference type="InterPro" id="IPR023393">
    <property type="entry name" value="START-like_dom_sf"/>
</dbReference>
<evidence type="ECO:0000313" key="4">
    <source>
        <dbReference type="Proteomes" id="UP000612680"/>
    </source>
</evidence>
<dbReference type="SUPFAM" id="SSF55961">
    <property type="entry name" value="Bet v1-like"/>
    <property type="match status" value="1"/>
</dbReference>
<feature type="domain" description="Activator of Hsp90 ATPase homologue 1/2-like C-terminal" evidence="2">
    <location>
        <begin position="16"/>
        <end position="138"/>
    </location>
</feature>
<dbReference type="RefSeq" id="WP_204660636.1">
    <property type="nucleotide sequence ID" value="NZ_CP056775.1"/>
</dbReference>
<dbReference type="Gene3D" id="3.30.530.20">
    <property type="match status" value="1"/>
</dbReference>
<dbReference type="CDD" id="cd08897">
    <property type="entry name" value="SRPBCC_CalC_Aha1-like_4"/>
    <property type="match status" value="1"/>
</dbReference>
<proteinExistence type="inferred from homology"/>
<dbReference type="Proteomes" id="UP000612680">
    <property type="component" value="Chromosome"/>
</dbReference>
<dbReference type="Pfam" id="PF08327">
    <property type="entry name" value="AHSA1"/>
    <property type="match status" value="1"/>
</dbReference>
<gene>
    <name evidence="3" type="ORF">HWI92_02535</name>
</gene>
<reference evidence="3 4" key="1">
    <citation type="submission" date="2020-06" db="EMBL/GenBank/DDBJ databases">
        <title>Dyadobacter sandarakinus sp. nov., isolated from the soil of the Arctic Yellow River Station.</title>
        <authorList>
            <person name="Zhang Y."/>
            <person name="Peng F."/>
        </authorList>
    </citation>
    <scope>NUCLEOTIDE SEQUENCE [LARGE SCALE GENOMIC DNA]</scope>
    <source>
        <strain evidence="3 4">Q3-56</strain>
    </source>
</reference>
<evidence type="ECO:0000259" key="2">
    <source>
        <dbReference type="Pfam" id="PF08327"/>
    </source>
</evidence>
<sequence>MESPAQKITVQTEIQAPVEKVWEMFSGPEHITQWNAASDDWHSPHAENDLRPGGSFKTLMAARDGSYSFDFAGEYVAVEEHRLIEYNLGDGRNVKLEFTSGDGSTKLVETFDPERTNPIEMQQNGWQSILDNFKKYVESH</sequence>
<keyword evidence="4" id="KW-1185">Reference proteome</keyword>
<dbReference type="InterPro" id="IPR013538">
    <property type="entry name" value="ASHA1/2-like_C"/>
</dbReference>
<accession>A0ABX7I1F8</accession>
<comment type="similarity">
    <text evidence="1">Belongs to the AHA1 family.</text>
</comment>
<organism evidence="3 4">
    <name type="scientific">Dyadobacter sandarakinus</name>
    <dbReference type="NCBI Taxonomy" id="2747268"/>
    <lineage>
        <taxon>Bacteria</taxon>
        <taxon>Pseudomonadati</taxon>
        <taxon>Bacteroidota</taxon>
        <taxon>Cytophagia</taxon>
        <taxon>Cytophagales</taxon>
        <taxon>Spirosomataceae</taxon>
        <taxon>Dyadobacter</taxon>
    </lineage>
</organism>
<protein>
    <submittedName>
        <fullName evidence="3">SRPBCC domain-containing protein</fullName>
    </submittedName>
</protein>
<dbReference type="EMBL" id="CP056775">
    <property type="protein sequence ID" value="QRQ99873.1"/>
    <property type="molecule type" value="Genomic_DNA"/>
</dbReference>
<evidence type="ECO:0000313" key="3">
    <source>
        <dbReference type="EMBL" id="QRQ99873.1"/>
    </source>
</evidence>